<gene>
    <name evidence="6" type="ORF">Prum_069040</name>
</gene>
<dbReference type="InterPro" id="IPR008628">
    <property type="entry name" value="GPP34-like"/>
</dbReference>
<evidence type="ECO:0008006" key="8">
    <source>
        <dbReference type="Google" id="ProtNLM"/>
    </source>
</evidence>
<comment type="subcellular location">
    <subcellularLocation>
        <location evidence="1">Golgi apparatus membrane</location>
        <topology evidence="1">Peripheral membrane protein</topology>
        <orientation evidence="1">Cytoplasmic side</orientation>
    </subcellularLocation>
</comment>
<feature type="region of interest" description="Disordered" evidence="5">
    <location>
        <begin position="104"/>
        <end position="129"/>
    </location>
</feature>
<name>A0A6V8L7M9_9ACTN</name>
<organism evidence="6 7">
    <name type="scientific">Phytohabitans rumicis</name>
    <dbReference type="NCBI Taxonomy" id="1076125"/>
    <lineage>
        <taxon>Bacteria</taxon>
        <taxon>Bacillati</taxon>
        <taxon>Actinomycetota</taxon>
        <taxon>Actinomycetes</taxon>
        <taxon>Micromonosporales</taxon>
        <taxon>Micromonosporaceae</taxon>
    </lineage>
</organism>
<keyword evidence="2" id="KW-0333">Golgi apparatus</keyword>
<dbReference type="Proteomes" id="UP000482960">
    <property type="component" value="Unassembled WGS sequence"/>
</dbReference>
<dbReference type="GO" id="GO:0070273">
    <property type="term" value="F:phosphatidylinositol-4-phosphate binding"/>
    <property type="evidence" value="ECO:0007669"/>
    <property type="project" value="InterPro"/>
</dbReference>
<dbReference type="Gene3D" id="1.10.3630.10">
    <property type="entry name" value="yeast vps74-n-term truncation variant domain like"/>
    <property type="match status" value="1"/>
</dbReference>
<dbReference type="EMBL" id="BLPG01000001">
    <property type="protein sequence ID" value="GFJ93262.1"/>
    <property type="molecule type" value="Genomic_DNA"/>
</dbReference>
<evidence type="ECO:0000313" key="7">
    <source>
        <dbReference type="Proteomes" id="UP000482960"/>
    </source>
</evidence>
<dbReference type="Pfam" id="PF05719">
    <property type="entry name" value="GPP34"/>
    <property type="match status" value="1"/>
</dbReference>
<dbReference type="GO" id="GO:0012505">
    <property type="term" value="C:endomembrane system"/>
    <property type="evidence" value="ECO:0007669"/>
    <property type="project" value="UniProtKB-ARBA"/>
</dbReference>
<dbReference type="InterPro" id="IPR038261">
    <property type="entry name" value="GPP34-like_sf"/>
</dbReference>
<reference evidence="6 7" key="1">
    <citation type="submission" date="2020-03" db="EMBL/GenBank/DDBJ databases">
        <title>Whole genome shotgun sequence of Phytohabitans rumicis NBRC 108638.</title>
        <authorList>
            <person name="Komaki H."/>
            <person name="Tamura T."/>
        </authorList>
    </citation>
    <scope>NUCLEOTIDE SEQUENCE [LARGE SCALE GENOMIC DNA]</scope>
    <source>
        <strain evidence="6 7">NBRC 108638</strain>
    </source>
</reference>
<reference evidence="6 7" key="2">
    <citation type="submission" date="2020-03" db="EMBL/GenBank/DDBJ databases">
        <authorList>
            <person name="Ichikawa N."/>
            <person name="Kimura A."/>
            <person name="Kitahashi Y."/>
            <person name="Uohara A."/>
        </authorList>
    </citation>
    <scope>NUCLEOTIDE SEQUENCE [LARGE SCALE GENOMIC DNA]</scope>
    <source>
        <strain evidence="6 7">NBRC 108638</strain>
    </source>
</reference>
<accession>A0A6V8L7M9</accession>
<sequence length="263" mass="28966">MPSAAPTWLTDNLWLAAHDSVNGKPHIGEWPLAVGLATGLLAELVHDQYCELRQGELFRTIAELPDDPALAPLLIKMAAEEQTWPTPPPTARIQARAPVAAEQSWGRPPTAPRGRAWPPPAQAENRHRQRGHDLGEWLSYLAYEKRAEERVIDRLSRTGLIRRDERRRLLGGTKVRYVPYDSIATGTPANAISDAVQRDRALSPSELLLAGLFLVTGLHHYALSTLTPAERTQLTRQLGAGLDPMSRELLKAADVAVGEAAMR</sequence>
<evidence type="ECO:0000256" key="2">
    <source>
        <dbReference type="ARBA" id="ARBA00023034"/>
    </source>
</evidence>
<evidence type="ECO:0000256" key="4">
    <source>
        <dbReference type="ARBA" id="ARBA00023136"/>
    </source>
</evidence>
<keyword evidence="4" id="KW-0472">Membrane</keyword>
<evidence type="ECO:0000256" key="3">
    <source>
        <dbReference type="ARBA" id="ARBA00023121"/>
    </source>
</evidence>
<dbReference type="AlphaFoldDB" id="A0A6V8L7M9"/>
<keyword evidence="7" id="KW-1185">Reference proteome</keyword>
<evidence type="ECO:0000256" key="1">
    <source>
        <dbReference type="ARBA" id="ARBA00004255"/>
    </source>
</evidence>
<comment type="caution">
    <text evidence="6">The sequence shown here is derived from an EMBL/GenBank/DDBJ whole genome shotgun (WGS) entry which is preliminary data.</text>
</comment>
<evidence type="ECO:0000256" key="5">
    <source>
        <dbReference type="SAM" id="MobiDB-lite"/>
    </source>
</evidence>
<dbReference type="GO" id="GO:0005737">
    <property type="term" value="C:cytoplasm"/>
    <property type="evidence" value="ECO:0007669"/>
    <property type="project" value="UniProtKB-ARBA"/>
</dbReference>
<keyword evidence="3" id="KW-0446">Lipid-binding</keyword>
<dbReference type="RefSeq" id="WP_173079931.1">
    <property type="nucleotide sequence ID" value="NZ_BAABJB010000053.1"/>
</dbReference>
<proteinExistence type="predicted"/>
<protein>
    <recommendedName>
        <fullName evidence="8">GPP34 family phosphoprotein</fullName>
    </recommendedName>
</protein>
<evidence type="ECO:0000313" key="6">
    <source>
        <dbReference type="EMBL" id="GFJ93262.1"/>
    </source>
</evidence>